<evidence type="ECO:0000313" key="2">
    <source>
        <dbReference type="Proteomes" id="UP000824540"/>
    </source>
</evidence>
<reference evidence="1" key="1">
    <citation type="thesis" date="2021" institute="BYU ScholarsArchive" country="Provo, UT, USA">
        <title>Applications of and Algorithms for Genome Assembly and Genomic Analyses with an Emphasis on Marine Teleosts.</title>
        <authorList>
            <person name="Pickett B.D."/>
        </authorList>
    </citation>
    <scope>NUCLEOTIDE SEQUENCE</scope>
    <source>
        <strain evidence="1">HI-2016</strain>
    </source>
</reference>
<dbReference type="Proteomes" id="UP000824540">
    <property type="component" value="Unassembled WGS sequence"/>
</dbReference>
<keyword evidence="2" id="KW-1185">Reference proteome</keyword>
<proteinExistence type="predicted"/>
<name>A0A8T2NTY6_9TELE</name>
<accession>A0A8T2NTY6</accession>
<comment type="caution">
    <text evidence="1">The sequence shown here is derived from an EMBL/GenBank/DDBJ whole genome shotgun (WGS) entry which is preliminary data.</text>
</comment>
<organism evidence="1 2">
    <name type="scientific">Albula glossodonta</name>
    <name type="common">roundjaw bonefish</name>
    <dbReference type="NCBI Taxonomy" id="121402"/>
    <lineage>
        <taxon>Eukaryota</taxon>
        <taxon>Metazoa</taxon>
        <taxon>Chordata</taxon>
        <taxon>Craniata</taxon>
        <taxon>Vertebrata</taxon>
        <taxon>Euteleostomi</taxon>
        <taxon>Actinopterygii</taxon>
        <taxon>Neopterygii</taxon>
        <taxon>Teleostei</taxon>
        <taxon>Albuliformes</taxon>
        <taxon>Albulidae</taxon>
        <taxon>Albula</taxon>
    </lineage>
</organism>
<evidence type="ECO:0000313" key="1">
    <source>
        <dbReference type="EMBL" id="KAG9343679.1"/>
    </source>
</evidence>
<gene>
    <name evidence="1" type="ORF">JZ751_013057</name>
</gene>
<protein>
    <submittedName>
        <fullName evidence="1">Uncharacterized protein</fullName>
    </submittedName>
</protein>
<dbReference type="AlphaFoldDB" id="A0A8T2NTY6"/>
<sequence>MERDDRVPPSFLCLGRFPRGQIGHVSARSFQVTDMIHCWEKHAPEACWQRLEILTEAQVSPSEGCRELLVGAGLRSERWSASFTEGVRSLLSGQARLSAQP</sequence>
<dbReference type="EMBL" id="JAFBMS010000022">
    <property type="protein sequence ID" value="KAG9343679.1"/>
    <property type="molecule type" value="Genomic_DNA"/>
</dbReference>